<dbReference type="InterPro" id="IPR017853">
    <property type="entry name" value="GH"/>
</dbReference>
<comment type="catalytic activity">
    <reaction evidence="1 6">
        <text>The enzyme specifically hydrolyzes (1-&gt;4)-beta-D-galactosidic linkages in type I arabinogalactans.</text>
        <dbReference type="EC" id="3.2.1.89"/>
    </reaction>
</comment>
<sequence length="358" mass="39800">MKLKHLFLSGLLLLGAAACNDDNDAPVFPDDPVYDMSGFAKGADVSWLTQMEAAGVRFYTADGRDTECMTLLRDLGFNAIRLRVWVNPEDGWCNQSDVLAKAWRAHQLGYRLMIDFHYSDTWADPSAQYKPAAWQGLTLDELHAAIRTHTQDVLNALKAQGITPEWVQVGNETGPGMLWDEDQALSGATYDVQTGGYTYPANTANFAAFITTGSRAVKKVFPEAKVIVHLQSGDDNGLFRWLFDILRDNGAEYDVIGMSLYPDADNWQEMVANCVANMQDVSTRYGKEVMICEVGMNWDEADASLACLTELLARCRELPACLGVFYWEPQSYAGWNGYFKGAFDDSGRPTIALDAFKN</sequence>
<gene>
    <name evidence="7" type="ORF">H9819_00580</name>
</gene>
<evidence type="ECO:0000256" key="6">
    <source>
        <dbReference type="RuleBase" id="RU361192"/>
    </source>
</evidence>
<evidence type="ECO:0000313" key="7">
    <source>
        <dbReference type="EMBL" id="HIZ00735.1"/>
    </source>
</evidence>
<dbReference type="Gene3D" id="3.20.20.80">
    <property type="entry name" value="Glycosidases"/>
    <property type="match status" value="1"/>
</dbReference>
<evidence type="ECO:0000256" key="4">
    <source>
        <dbReference type="ARBA" id="ARBA00022801"/>
    </source>
</evidence>
<evidence type="ECO:0000313" key="8">
    <source>
        <dbReference type="Proteomes" id="UP000824023"/>
    </source>
</evidence>
<feature type="chain" id="PRO_5039761139" description="Arabinogalactan endo-beta-1,4-galactanase" evidence="6">
    <location>
        <begin position="21"/>
        <end position="358"/>
    </location>
</feature>
<dbReference type="GO" id="GO:0031218">
    <property type="term" value="F:arabinogalactan endo-1,4-beta-galactosidase activity"/>
    <property type="evidence" value="ECO:0007669"/>
    <property type="project" value="UniProtKB-EC"/>
</dbReference>
<dbReference type="SUPFAM" id="SSF51445">
    <property type="entry name" value="(Trans)glycosidases"/>
    <property type="match status" value="1"/>
</dbReference>
<keyword evidence="6" id="KW-0732">Signal</keyword>
<feature type="signal peptide" evidence="6">
    <location>
        <begin position="1"/>
        <end position="20"/>
    </location>
</feature>
<dbReference type="Pfam" id="PF07745">
    <property type="entry name" value="Glyco_hydro_53"/>
    <property type="match status" value="1"/>
</dbReference>
<reference evidence="7" key="2">
    <citation type="submission" date="2021-04" db="EMBL/GenBank/DDBJ databases">
        <authorList>
            <person name="Gilroy R."/>
        </authorList>
    </citation>
    <scope>NUCLEOTIDE SEQUENCE</scope>
    <source>
        <strain evidence="7">ChiHjej12B11-24981</strain>
    </source>
</reference>
<keyword evidence="5 6" id="KW-0326">Glycosidase</keyword>
<accession>A0A9D2A747</accession>
<dbReference type="PANTHER" id="PTHR34983:SF1">
    <property type="entry name" value="ARABINOGALACTAN ENDO-BETA-1,4-GALACTANASE A"/>
    <property type="match status" value="1"/>
</dbReference>
<evidence type="ECO:0000256" key="2">
    <source>
        <dbReference type="ARBA" id="ARBA00010687"/>
    </source>
</evidence>
<dbReference type="PROSITE" id="PS51257">
    <property type="entry name" value="PROKAR_LIPOPROTEIN"/>
    <property type="match status" value="1"/>
</dbReference>
<dbReference type="Proteomes" id="UP000824023">
    <property type="component" value="Unassembled WGS sequence"/>
</dbReference>
<organism evidence="7 8">
    <name type="scientific">Candidatus Bacteroides merdipullorum</name>
    <dbReference type="NCBI Taxonomy" id="2838474"/>
    <lineage>
        <taxon>Bacteria</taxon>
        <taxon>Pseudomonadati</taxon>
        <taxon>Bacteroidota</taxon>
        <taxon>Bacteroidia</taxon>
        <taxon>Bacteroidales</taxon>
        <taxon>Bacteroidaceae</taxon>
        <taxon>Bacteroides</taxon>
    </lineage>
</organism>
<comment type="similarity">
    <text evidence="2 6">Belongs to the glycosyl hydrolase 53 family.</text>
</comment>
<comment type="caution">
    <text evidence="7">The sequence shown here is derived from an EMBL/GenBank/DDBJ whole genome shotgun (WGS) entry which is preliminary data.</text>
</comment>
<name>A0A9D2A747_9BACE</name>
<keyword evidence="4 6" id="KW-0378">Hydrolase</keyword>
<dbReference type="EMBL" id="DXCK01000008">
    <property type="protein sequence ID" value="HIZ00735.1"/>
    <property type="molecule type" value="Genomic_DNA"/>
</dbReference>
<dbReference type="EC" id="3.2.1.89" evidence="3 6"/>
<protein>
    <recommendedName>
        <fullName evidence="3 6">Arabinogalactan endo-beta-1,4-galactanase</fullName>
        <ecNumber evidence="3 6">3.2.1.89</ecNumber>
    </recommendedName>
</protein>
<evidence type="ECO:0000256" key="3">
    <source>
        <dbReference type="ARBA" id="ARBA00012556"/>
    </source>
</evidence>
<evidence type="ECO:0000256" key="5">
    <source>
        <dbReference type="ARBA" id="ARBA00023295"/>
    </source>
</evidence>
<proteinExistence type="inferred from homology"/>
<dbReference type="InterPro" id="IPR011683">
    <property type="entry name" value="Glyco_hydro_53"/>
</dbReference>
<evidence type="ECO:0000256" key="1">
    <source>
        <dbReference type="ARBA" id="ARBA00001695"/>
    </source>
</evidence>
<dbReference type="AlphaFoldDB" id="A0A9D2A747"/>
<dbReference type="GO" id="GO:0045490">
    <property type="term" value="P:pectin catabolic process"/>
    <property type="evidence" value="ECO:0007669"/>
    <property type="project" value="TreeGrafter"/>
</dbReference>
<dbReference type="PANTHER" id="PTHR34983">
    <property type="entry name" value="ARABINOGALACTAN ENDO-BETA-1,4-GALACTANASE A"/>
    <property type="match status" value="1"/>
</dbReference>
<dbReference type="GO" id="GO:0015926">
    <property type="term" value="F:glucosidase activity"/>
    <property type="evidence" value="ECO:0007669"/>
    <property type="project" value="InterPro"/>
</dbReference>
<reference evidence="7" key="1">
    <citation type="journal article" date="2021" name="PeerJ">
        <title>Extensive microbial diversity within the chicken gut microbiome revealed by metagenomics and culture.</title>
        <authorList>
            <person name="Gilroy R."/>
            <person name="Ravi A."/>
            <person name="Getino M."/>
            <person name="Pursley I."/>
            <person name="Horton D.L."/>
            <person name="Alikhan N.F."/>
            <person name="Baker D."/>
            <person name="Gharbi K."/>
            <person name="Hall N."/>
            <person name="Watson M."/>
            <person name="Adriaenssens E.M."/>
            <person name="Foster-Nyarko E."/>
            <person name="Jarju S."/>
            <person name="Secka A."/>
            <person name="Antonio M."/>
            <person name="Oren A."/>
            <person name="Chaudhuri R.R."/>
            <person name="La Ragione R."/>
            <person name="Hildebrand F."/>
            <person name="Pallen M.J."/>
        </authorList>
    </citation>
    <scope>NUCLEOTIDE SEQUENCE</scope>
    <source>
        <strain evidence="7">ChiHjej12B11-24981</strain>
    </source>
</reference>